<keyword evidence="3" id="KW-0418">Kinase</keyword>
<feature type="domain" description="Carbohydrate kinase PfkB" evidence="4">
    <location>
        <begin position="111"/>
        <end position="366"/>
    </location>
</feature>
<evidence type="ECO:0000313" key="6">
    <source>
        <dbReference type="Proteomes" id="UP001497522"/>
    </source>
</evidence>
<dbReference type="PROSITE" id="PS00583">
    <property type="entry name" value="PFKB_KINASES_1"/>
    <property type="match status" value="1"/>
</dbReference>
<name>A0ABP1APZ9_9BRYO</name>
<protein>
    <recommendedName>
        <fullName evidence="4">Carbohydrate kinase PfkB domain-containing protein</fullName>
    </recommendedName>
</protein>
<evidence type="ECO:0000256" key="1">
    <source>
        <dbReference type="ARBA" id="ARBA00022679"/>
    </source>
</evidence>
<dbReference type="PANTHER" id="PTHR42909:SF1">
    <property type="entry name" value="CARBOHYDRATE KINASE PFKB DOMAIN-CONTAINING PROTEIN"/>
    <property type="match status" value="1"/>
</dbReference>
<dbReference type="SUPFAM" id="SSF53613">
    <property type="entry name" value="Ribokinase-like"/>
    <property type="match status" value="1"/>
</dbReference>
<dbReference type="PANTHER" id="PTHR42909">
    <property type="entry name" value="ZGC:136858"/>
    <property type="match status" value="1"/>
</dbReference>
<dbReference type="InterPro" id="IPR002173">
    <property type="entry name" value="Carboh/pur_kinase_PfkB_CS"/>
</dbReference>
<proteinExistence type="predicted"/>
<evidence type="ECO:0000313" key="5">
    <source>
        <dbReference type="EMBL" id="CAK9864635.1"/>
    </source>
</evidence>
<keyword evidence="6" id="KW-1185">Reference proteome</keyword>
<evidence type="ECO:0000256" key="3">
    <source>
        <dbReference type="ARBA" id="ARBA00022777"/>
    </source>
</evidence>
<dbReference type="EMBL" id="OZ023715">
    <property type="protein sequence ID" value="CAK9864635.1"/>
    <property type="molecule type" value="Genomic_DNA"/>
</dbReference>
<keyword evidence="2" id="KW-0479">Metal-binding</keyword>
<organism evidence="5 6">
    <name type="scientific">Sphagnum jensenii</name>
    <dbReference type="NCBI Taxonomy" id="128206"/>
    <lineage>
        <taxon>Eukaryota</taxon>
        <taxon>Viridiplantae</taxon>
        <taxon>Streptophyta</taxon>
        <taxon>Embryophyta</taxon>
        <taxon>Bryophyta</taxon>
        <taxon>Sphagnophytina</taxon>
        <taxon>Sphagnopsida</taxon>
        <taxon>Sphagnales</taxon>
        <taxon>Sphagnaceae</taxon>
        <taxon>Sphagnum</taxon>
    </lineage>
</organism>
<evidence type="ECO:0000256" key="2">
    <source>
        <dbReference type="ARBA" id="ARBA00022723"/>
    </source>
</evidence>
<dbReference type="Gene3D" id="3.40.1190.20">
    <property type="match status" value="1"/>
</dbReference>
<evidence type="ECO:0000259" key="4">
    <source>
        <dbReference type="Pfam" id="PF00294"/>
    </source>
</evidence>
<keyword evidence="1" id="KW-0808">Transferase</keyword>
<dbReference type="Pfam" id="PF00294">
    <property type="entry name" value="PfkB"/>
    <property type="match status" value="2"/>
</dbReference>
<dbReference type="InterPro" id="IPR029056">
    <property type="entry name" value="Ribokinase-like"/>
</dbReference>
<gene>
    <name evidence="5" type="ORF">CSSPJE1EN2_LOCUS7630</name>
</gene>
<feature type="domain" description="Carbohydrate kinase PfkB" evidence="4">
    <location>
        <begin position="415"/>
        <end position="470"/>
    </location>
</feature>
<dbReference type="CDD" id="cd01941">
    <property type="entry name" value="YeiC_kinase_like"/>
    <property type="match status" value="1"/>
</dbReference>
<sequence>MSSSLVSTFSSGILCCMYPLEFLSTWGGKREASSCRYADGAAAAKKIGNSRPSLQIRKRFLRHDSIPVVIKSFQVDHDAVFGLFFFFFVAQELLHETASNECGKKAAASPVIIGGMVLDIQATPSKDQLMRGTTTPGQVQYVRGGVARNVAESMAQLGTCPLLISVVGEDFAGDSLLSHWKSLGLSIAGIRRCRGATTPVVSAVFDMNGEVASAVADTNAIDEHLTAEWIFRFSEDIKNAPILMLDGNLCPPALEAACTLAKEGSVPVWFEPVSVAKSVRAASLLQIITYASPNEAELIAMAESLHQNGIRREILDRDSSTHRELTEPATTIWKLRHFVQILLGAGLKYIVLTLGSHGAVLCSANQPSLSSQFTSDNLKENMEQQRNASIFNHEMTADDGSNLCTPVERESNLQVTYLHFPALPASIVNLSGAGDCLVAGALVALSAGSDVATALAHGISAAKWAVESQSNVPPRLSHTLVSGKWPLFSALQTNGLNGANKVSASIKQMLL</sequence>
<accession>A0ABP1APZ9</accession>
<reference evidence="5" key="1">
    <citation type="submission" date="2024-03" db="EMBL/GenBank/DDBJ databases">
        <authorList>
            <consortium name="ELIXIR-Norway"/>
            <consortium name="Elixir Norway"/>
        </authorList>
    </citation>
    <scope>NUCLEOTIDE SEQUENCE</scope>
</reference>
<dbReference type="Proteomes" id="UP001497522">
    <property type="component" value="Chromosome 14"/>
</dbReference>
<dbReference type="InterPro" id="IPR011611">
    <property type="entry name" value="PfkB_dom"/>
</dbReference>